<evidence type="ECO:0000259" key="5">
    <source>
        <dbReference type="PROSITE" id="PS50931"/>
    </source>
</evidence>
<dbReference type="SUPFAM" id="SSF46785">
    <property type="entry name" value="Winged helix' DNA-binding domain"/>
    <property type="match status" value="1"/>
</dbReference>
<evidence type="ECO:0000256" key="4">
    <source>
        <dbReference type="ARBA" id="ARBA00023163"/>
    </source>
</evidence>
<evidence type="ECO:0000256" key="1">
    <source>
        <dbReference type="ARBA" id="ARBA00009437"/>
    </source>
</evidence>
<gene>
    <name evidence="6" type="ORF">HUK65_14090</name>
</gene>
<evidence type="ECO:0000256" key="2">
    <source>
        <dbReference type="ARBA" id="ARBA00023015"/>
    </source>
</evidence>
<dbReference type="AlphaFoldDB" id="A0A7Z0KZD9"/>
<sequence length="301" mass="32836">MDVKLLEAFCAVMDTQSVTETARRMGITQPAVSAQIARLEAHVGFALFERVGGRLKPSDAGRRFHAEVMDALSTIDRLSDVARNIRTGAVETLVVASHPSASISLLPQLIGDLRAANPGARVRMINRTSEAVRAIFEAGGVDVAVTEWPVNLQGITLKRYEVPTVAILPEGHPAAAHDVLTPQLLSGAPFVAMPASRLIGHRIRAVFSDHGAVYEPVIESEYFSTICGLVAAGCGVSIVDYWSARSFSRLGLVVRRFDPAIRYEITVFRRADSRPSPLTEDLLTRLDQRLSEDPWAAKERK</sequence>
<dbReference type="InterPro" id="IPR000847">
    <property type="entry name" value="LysR_HTH_N"/>
</dbReference>
<dbReference type="GO" id="GO:0003700">
    <property type="term" value="F:DNA-binding transcription factor activity"/>
    <property type="evidence" value="ECO:0007669"/>
    <property type="project" value="InterPro"/>
</dbReference>
<dbReference type="Gene3D" id="3.40.190.290">
    <property type="match status" value="1"/>
</dbReference>
<dbReference type="EMBL" id="JACBXS010000033">
    <property type="protein sequence ID" value="NYS26120.1"/>
    <property type="molecule type" value="Genomic_DNA"/>
</dbReference>
<protein>
    <submittedName>
        <fullName evidence="6">LysR family transcriptional regulator</fullName>
    </submittedName>
</protein>
<dbReference type="PANTHER" id="PTHR30427">
    <property type="entry name" value="TRANSCRIPTIONAL ACTIVATOR PROTEIN LYSR"/>
    <property type="match status" value="1"/>
</dbReference>
<dbReference type="GO" id="GO:0010628">
    <property type="term" value="P:positive regulation of gene expression"/>
    <property type="evidence" value="ECO:0007669"/>
    <property type="project" value="TreeGrafter"/>
</dbReference>
<dbReference type="Pfam" id="PF00126">
    <property type="entry name" value="HTH_1"/>
    <property type="match status" value="1"/>
</dbReference>
<reference evidence="6 7" key="1">
    <citation type="journal article" date="2000" name="Arch. Microbiol.">
        <title>Rhodobaca bogoriensis gen. nov. and sp. nov., an alkaliphilic purple nonsulfur bacterium from African Rift Valley soda lakes.</title>
        <authorList>
            <person name="Milford A.D."/>
            <person name="Achenbach L.A."/>
            <person name="Jung D.O."/>
            <person name="Madigan M.T."/>
        </authorList>
    </citation>
    <scope>NUCLEOTIDE SEQUENCE [LARGE SCALE GENOMIC DNA]</scope>
    <source>
        <strain evidence="6 7">2376</strain>
    </source>
</reference>
<dbReference type="InterPro" id="IPR005119">
    <property type="entry name" value="LysR_subst-bd"/>
</dbReference>
<dbReference type="PRINTS" id="PR00039">
    <property type="entry name" value="HTHLYSR"/>
</dbReference>
<evidence type="ECO:0000313" key="6">
    <source>
        <dbReference type="EMBL" id="NYS26120.1"/>
    </source>
</evidence>
<dbReference type="InterPro" id="IPR036390">
    <property type="entry name" value="WH_DNA-bd_sf"/>
</dbReference>
<accession>A0A7Z0KZD9</accession>
<comment type="caution">
    <text evidence="6">The sequence shown here is derived from an EMBL/GenBank/DDBJ whole genome shotgun (WGS) entry which is preliminary data.</text>
</comment>
<keyword evidence="2" id="KW-0805">Transcription regulation</keyword>
<dbReference type="Pfam" id="PF03466">
    <property type="entry name" value="LysR_substrate"/>
    <property type="match status" value="1"/>
</dbReference>
<dbReference type="Gene3D" id="1.10.10.10">
    <property type="entry name" value="Winged helix-like DNA-binding domain superfamily/Winged helix DNA-binding domain"/>
    <property type="match status" value="1"/>
</dbReference>
<evidence type="ECO:0000256" key="3">
    <source>
        <dbReference type="ARBA" id="ARBA00023125"/>
    </source>
</evidence>
<dbReference type="SUPFAM" id="SSF53850">
    <property type="entry name" value="Periplasmic binding protein-like II"/>
    <property type="match status" value="1"/>
</dbReference>
<dbReference type="PANTHER" id="PTHR30427:SF1">
    <property type="entry name" value="TRANSCRIPTIONAL ACTIVATOR PROTEIN LYSR"/>
    <property type="match status" value="1"/>
</dbReference>
<organism evidence="6 7">
    <name type="scientific">Rhabdonatronobacter sediminivivens</name>
    <dbReference type="NCBI Taxonomy" id="2743469"/>
    <lineage>
        <taxon>Bacteria</taxon>
        <taxon>Pseudomonadati</taxon>
        <taxon>Pseudomonadota</taxon>
        <taxon>Alphaproteobacteria</taxon>
        <taxon>Rhodobacterales</taxon>
        <taxon>Paracoccaceae</taxon>
        <taxon>Rhabdonatronobacter</taxon>
    </lineage>
</organism>
<feature type="domain" description="HTH lysR-type" evidence="5">
    <location>
        <begin position="1"/>
        <end position="58"/>
    </location>
</feature>
<dbReference type="PROSITE" id="PS50931">
    <property type="entry name" value="HTH_LYSR"/>
    <property type="match status" value="1"/>
</dbReference>
<dbReference type="RefSeq" id="WP_179906916.1">
    <property type="nucleotide sequence ID" value="NZ_JACBXS010000033.1"/>
</dbReference>
<proteinExistence type="inferred from homology"/>
<name>A0A7Z0KZD9_9RHOB</name>
<dbReference type="InterPro" id="IPR036388">
    <property type="entry name" value="WH-like_DNA-bd_sf"/>
</dbReference>
<comment type="similarity">
    <text evidence="1">Belongs to the LysR transcriptional regulatory family.</text>
</comment>
<evidence type="ECO:0000313" key="7">
    <source>
        <dbReference type="Proteomes" id="UP000529417"/>
    </source>
</evidence>
<keyword evidence="3" id="KW-0238">DNA-binding</keyword>
<keyword evidence="7" id="KW-1185">Reference proteome</keyword>
<dbReference type="Proteomes" id="UP000529417">
    <property type="component" value="Unassembled WGS sequence"/>
</dbReference>
<dbReference type="GO" id="GO:0043565">
    <property type="term" value="F:sequence-specific DNA binding"/>
    <property type="evidence" value="ECO:0007669"/>
    <property type="project" value="TreeGrafter"/>
</dbReference>
<keyword evidence="4" id="KW-0804">Transcription</keyword>